<evidence type="ECO:0000313" key="1">
    <source>
        <dbReference type="EMBL" id="UJG41434.1"/>
    </source>
</evidence>
<dbReference type="Gene3D" id="6.10.250.1680">
    <property type="match status" value="1"/>
</dbReference>
<gene>
    <name evidence="1" type="ORF">K9W45_02985</name>
</gene>
<accession>A0A9Y1BNA9</accession>
<organism evidence="1">
    <name type="scientific">Candidatus Heimdallarchaeum aukensis</name>
    <dbReference type="NCBI Taxonomy" id="2876573"/>
    <lineage>
        <taxon>Archaea</taxon>
        <taxon>Promethearchaeati</taxon>
        <taxon>Candidatus Heimdallarchaeota</taxon>
        <taxon>Candidatus Heimdallarchaeia (ex Rinke et al. 2021) (nom. nud.)</taxon>
        <taxon>Candidatus Heimdallarchaeales</taxon>
        <taxon>Candidatus Heimdallarchaeaceae</taxon>
        <taxon>Candidatus Heimdallarchaeum</taxon>
    </lineage>
</organism>
<dbReference type="EMBL" id="CP084166">
    <property type="protein sequence ID" value="UJG41434.1"/>
    <property type="molecule type" value="Genomic_DNA"/>
</dbReference>
<name>A0A9Y1BNA9_9ARCH</name>
<dbReference type="AlphaFoldDB" id="A0A9Y1BNA9"/>
<dbReference type="Proteomes" id="UP001201020">
    <property type="component" value="Chromosome"/>
</dbReference>
<dbReference type="Pfam" id="PF07920">
    <property type="entry name" value="DUF1684"/>
    <property type="match status" value="1"/>
</dbReference>
<dbReference type="InterPro" id="IPR012467">
    <property type="entry name" value="DUF1684"/>
</dbReference>
<protein>
    <submittedName>
        <fullName evidence="1">DUF1684 domain-containing protein</fullName>
    </submittedName>
</protein>
<reference evidence="1" key="1">
    <citation type="journal article" date="2022" name="Nat. Microbiol.">
        <title>Unique mobile elements and scalable gene flow at the prokaryote-eukaryote boundary revealed by circularized Asgard archaea genomes.</title>
        <authorList>
            <person name="Wu F."/>
            <person name="Speth D.R."/>
            <person name="Philosof A."/>
            <person name="Cremiere A."/>
            <person name="Narayanan A."/>
            <person name="Barco R.A."/>
            <person name="Connon S.A."/>
            <person name="Amend J.P."/>
            <person name="Antoshechkin I.A."/>
            <person name="Orphan V.J."/>
        </authorList>
    </citation>
    <scope>NUCLEOTIDE SEQUENCE</scope>
    <source>
        <strain evidence="1">PM71</strain>
    </source>
</reference>
<dbReference type="PANTHER" id="PTHR41913">
    <property type="entry name" value="DUF1684 DOMAIN-CONTAINING PROTEIN"/>
    <property type="match status" value="1"/>
</dbReference>
<sequence>MNYEDMVLKAREEKDKFFRSHPYSPLTTEQKRNFKGLNYFEPDISYRYEVEIKKYEDQRKVSIRTSKGTVQDYIRWGFIEFERDGKINILSVFKQEGENYFFIPFKDKTTGKETYSAGRYIEVEDLGDNIYLLDFNFAYNPYCAYNDNWVCPLTPFENTLEIAIEAGEKKFHE</sequence>
<dbReference type="PANTHER" id="PTHR41913:SF1">
    <property type="entry name" value="DUF1684 DOMAIN-CONTAINING PROTEIN"/>
    <property type="match status" value="1"/>
</dbReference>
<proteinExistence type="predicted"/>